<protein>
    <submittedName>
        <fullName evidence="1">Uncharacterized protein</fullName>
    </submittedName>
</protein>
<dbReference type="EMBL" id="JANIBM010000031">
    <property type="protein sequence ID" value="MCQ8182933.1"/>
    <property type="molecule type" value="Genomic_DNA"/>
</dbReference>
<gene>
    <name evidence="1" type="ORF">NP603_17550</name>
</gene>
<evidence type="ECO:0000313" key="1">
    <source>
        <dbReference type="EMBL" id="MCQ8182933.1"/>
    </source>
</evidence>
<organism evidence="1 2">
    <name type="scientific">Methylomonas aurea</name>
    <dbReference type="NCBI Taxonomy" id="2952224"/>
    <lineage>
        <taxon>Bacteria</taxon>
        <taxon>Pseudomonadati</taxon>
        <taxon>Pseudomonadota</taxon>
        <taxon>Gammaproteobacteria</taxon>
        <taxon>Methylococcales</taxon>
        <taxon>Methylococcaceae</taxon>
        <taxon>Methylomonas</taxon>
    </lineage>
</organism>
<accession>A0ABT1UL24</accession>
<evidence type="ECO:0000313" key="2">
    <source>
        <dbReference type="Proteomes" id="UP001524569"/>
    </source>
</evidence>
<reference evidence="1 2" key="1">
    <citation type="submission" date="2022-07" db="EMBL/GenBank/DDBJ databases">
        <title>Methylomonas rivi sp. nov., Methylomonas rosea sp. nov., Methylomonas aureus sp. nov. and Methylomonas subterranea sp. nov., four novel methanotrophs isolated from a freshwater creek and the deep terrestrial subsurface.</title>
        <authorList>
            <person name="Abin C."/>
            <person name="Sankaranarayanan K."/>
            <person name="Garner C."/>
            <person name="Sindelar R."/>
            <person name="Kotary K."/>
            <person name="Garner R."/>
            <person name="Barclay S."/>
            <person name="Lawson P."/>
            <person name="Krumholz L."/>
        </authorList>
    </citation>
    <scope>NUCLEOTIDE SEQUENCE [LARGE SCALE GENOMIC DNA]</scope>
    <source>
        <strain evidence="1 2">SURF-1</strain>
    </source>
</reference>
<proteinExistence type="predicted"/>
<name>A0ABT1UL24_9GAMM</name>
<dbReference type="Proteomes" id="UP001524569">
    <property type="component" value="Unassembled WGS sequence"/>
</dbReference>
<dbReference type="RefSeq" id="WP_256612202.1">
    <property type="nucleotide sequence ID" value="NZ_JANIBM010000031.1"/>
</dbReference>
<sequence>MVDCLSANPPYGLPSTVTLGKVAVPKADCGSTAADFSSVTVLPLLKR</sequence>
<keyword evidence="2" id="KW-1185">Reference proteome</keyword>
<comment type="caution">
    <text evidence="1">The sequence shown here is derived from an EMBL/GenBank/DDBJ whole genome shotgun (WGS) entry which is preliminary data.</text>
</comment>